<evidence type="ECO:0000313" key="2">
    <source>
        <dbReference type="Proteomes" id="UP000011732"/>
    </source>
</evidence>
<dbReference type="EMBL" id="AOHP01000010">
    <property type="protein sequence ID" value="EMF30822.1"/>
    <property type="molecule type" value="Genomic_DNA"/>
</dbReference>
<sequence length="126" mass="14784">MTERPETFLAHLRSAAVGVLERFPAELRPEIYALSFRVWRVDDDDRRPYVAVGYNTQTQYERERDPDDDGEARWNYAYWLLEGFETLGNVPEDPVGSRVYEEEVRSLGVWYDGELGVEEHPCQIVR</sequence>
<reference evidence="1 2" key="1">
    <citation type="journal article" date="2013" name="Genome Announc.">
        <title>Draft Genome Sequence of Streptomyces gancidicus Strain BKS 13-15.</title>
        <authorList>
            <person name="Kumar S."/>
            <person name="Kaur N."/>
            <person name="Singh N.K."/>
            <person name="Raghava G.P."/>
            <person name="Mayilraj S."/>
        </authorList>
    </citation>
    <scope>NUCLEOTIDE SEQUENCE [LARGE SCALE GENOMIC DNA]</scope>
    <source>
        <strain evidence="1 2">BKS 13-15</strain>
    </source>
</reference>
<accession>M3EAV5</accession>
<name>M3EAV5_STREZ</name>
<keyword evidence="2" id="KW-1185">Reference proteome</keyword>
<dbReference type="AlphaFoldDB" id="M3EAV5"/>
<dbReference type="PATRIC" id="fig|1284664.3.peg.399"/>
<evidence type="ECO:0000313" key="1">
    <source>
        <dbReference type="EMBL" id="EMF30822.1"/>
    </source>
</evidence>
<dbReference type="RefSeq" id="WP_006129954.1">
    <property type="nucleotide sequence ID" value="NZ_AOHP01000010.1"/>
</dbReference>
<organism evidence="1 2">
    <name type="scientific">Streptomyces gancidicus BKS 13-15</name>
    <dbReference type="NCBI Taxonomy" id="1284664"/>
    <lineage>
        <taxon>Bacteria</taxon>
        <taxon>Bacillati</taxon>
        <taxon>Actinomycetota</taxon>
        <taxon>Actinomycetes</taxon>
        <taxon>Kitasatosporales</taxon>
        <taxon>Streptomycetaceae</taxon>
        <taxon>Streptomyces</taxon>
        <taxon>Streptomyces pseudogriseolus group</taxon>
    </lineage>
</organism>
<proteinExistence type="predicted"/>
<gene>
    <name evidence="1" type="ORF">H114_01953</name>
</gene>
<dbReference type="Proteomes" id="UP000011732">
    <property type="component" value="Unassembled WGS sequence"/>
</dbReference>
<protein>
    <submittedName>
        <fullName evidence="1">Uncharacterized protein</fullName>
    </submittedName>
</protein>
<comment type="caution">
    <text evidence="1">The sequence shown here is derived from an EMBL/GenBank/DDBJ whole genome shotgun (WGS) entry which is preliminary data.</text>
</comment>